<gene>
    <name evidence="2" type="primary">jg26029</name>
    <name evidence="2" type="ORF">PAEG_LOCUS4253</name>
</gene>
<evidence type="ECO:0000313" key="3">
    <source>
        <dbReference type="Proteomes" id="UP000838756"/>
    </source>
</evidence>
<dbReference type="AlphaFoldDB" id="A0A8S4QNL0"/>
<name>A0A8S4QNL0_9NEOP</name>
<organism evidence="2 3">
    <name type="scientific">Pararge aegeria aegeria</name>
    <dbReference type="NCBI Taxonomy" id="348720"/>
    <lineage>
        <taxon>Eukaryota</taxon>
        <taxon>Metazoa</taxon>
        <taxon>Ecdysozoa</taxon>
        <taxon>Arthropoda</taxon>
        <taxon>Hexapoda</taxon>
        <taxon>Insecta</taxon>
        <taxon>Pterygota</taxon>
        <taxon>Neoptera</taxon>
        <taxon>Endopterygota</taxon>
        <taxon>Lepidoptera</taxon>
        <taxon>Glossata</taxon>
        <taxon>Ditrysia</taxon>
        <taxon>Papilionoidea</taxon>
        <taxon>Nymphalidae</taxon>
        <taxon>Satyrinae</taxon>
        <taxon>Satyrini</taxon>
        <taxon>Parargina</taxon>
        <taxon>Pararge</taxon>
    </lineage>
</organism>
<dbReference type="Proteomes" id="UP000838756">
    <property type="component" value="Unassembled WGS sequence"/>
</dbReference>
<evidence type="ECO:0000313" key="2">
    <source>
        <dbReference type="EMBL" id="CAH2216195.1"/>
    </source>
</evidence>
<proteinExistence type="predicted"/>
<feature type="non-terminal residue" evidence="2">
    <location>
        <position position="1"/>
    </location>
</feature>
<sequence length="81" mass="9333">GDLEYPRGAPTRRSERSSLPELIGTRPSASGEEAFSCPGVHRHLNRIEGYAYPVRSSARANIEVLRQRMNSSRLYMRWSWR</sequence>
<dbReference type="EMBL" id="CAKXAJ010014390">
    <property type="protein sequence ID" value="CAH2216195.1"/>
    <property type="molecule type" value="Genomic_DNA"/>
</dbReference>
<evidence type="ECO:0000256" key="1">
    <source>
        <dbReference type="SAM" id="MobiDB-lite"/>
    </source>
</evidence>
<feature type="region of interest" description="Disordered" evidence="1">
    <location>
        <begin position="1"/>
        <end position="33"/>
    </location>
</feature>
<comment type="caution">
    <text evidence="2">The sequence shown here is derived from an EMBL/GenBank/DDBJ whole genome shotgun (WGS) entry which is preliminary data.</text>
</comment>
<accession>A0A8S4QNL0</accession>
<reference evidence="2" key="1">
    <citation type="submission" date="2022-03" db="EMBL/GenBank/DDBJ databases">
        <authorList>
            <person name="Lindestad O."/>
        </authorList>
    </citation>
    <scope>NUCLEOTIDE SEQUENCE</scope>
</reference>
<keyword evidence="3" id="KW-1185">Reference proteome</keyword>
<protein>
    <submittedName>
        <fullName evidence="2">Jg26029 protein</fullName>
    </submittedName>
</protein>